<evidence type="ECO:0000313" key="2">
    <source>
        <dbReference type="Proteomes" id="UP000828941"/>
    </source>
</evidence>
<accession>A0ACB9PUB5</accession>
<keyword evidence="2" id="KW-1185">Reference proteome</keyword>
<dbReference type="Proteomes" id="UP000828941">
    <property type="component" value="Chromosome 3"/>
</dbReference>
<evidence type="ECO:0000313" key="1">
    <source>
        <dbReference type="EMBL" id="KAI4352162.1"/>
    </source>
</evidence>
<comment type="caution">
    <text evidence="1">The sequence shown here is derived from an EMBL/GenBank/DDBJ whole genome shotgun (WGS) entry which is preliminary data.</text>
</comment>
<dbReference type="EMBL" id="CM039428">
    <property type="protein sequence ID" value="KAI4352162.1"/>
    <property type="molecule type" value="Genomic_DNA"/>
</dbReference>
<reference evidence="1 2" key="1">
    <citation type="journal article" date="2022" name="DNA Res.">
        <title>Chromosomal-level genome assembly of the orchid tree Bauhinia variegata (Leguminosae; Cercidoideae) supports the allotetraploid origin hypothesis of Bauhinia.</title>
        <authorList>
            <person name="Zhong Y."/>
            <person name="Chen Y."/>
            <person name="Zheng D."/>
            <person name="Pang J."/>
            <person name="Liu Y."/>
            <person name="Luo S."/>
            <person name="Meng S."/>
            <person name="Qian L."/>
            <person name="Wei D."/>
            <person name="Dai S."/>
            <person name="Zhou R."/>
        </authorList>
    </citation>
    <scope>NUCLEOTIDE SEQUENCE [LARGE SCALE GENOMIC DNA]</scope>
    <source>
        <strain evidence="1">BV-YZ2020</strain>
    </source>
</reference>
<organism evidence="1 2">
    <name type="scientific">Bauhinia variegata</name>
    <name type="common">Purple orchid tree</name>
    <name type="synonym">Phanera variegata</name>
    <dbReference type="NCBI Taxonomy" id="167791"/>
    <lineage>
        <taxon>Eukaryota</taxon>
        <taxon>Viridiplantae</taxon>
        <taxon>Streptophyta</taxon>
        <taxon>Embryophyta</taxon>
        <taxon>Tracheophyta</taxon>
        <taxon>Spermatophyta</taxon>
        <taxon>Magnoliopsida</taxon>
        <taxon>eudicotyledons</taxon>
        <taxon>Gunneridae</taxon>
        <taxon>Pentapetalae</taxon>
        <taxon>rosids</taxon>
        <taxon>fabids</taxon>
        <taxon>Fabales</taxon>
        <taxon>Fabaceae</taxon>
        <taxon>Cercidoideae</taxon>
        <taxon>Cercideae</taxon>
        <taxon>Bauhiniinae</taxon>
        <taxon>Bauhinia</taxon>
    </lineage>
</organism>
<gene>
    <name evidence="1" type="ORF">L6164_006440</name>
</gene>
<protein>
    <submittedName>
        <fullName evidence="1">Uncharacterized protein</fullName>
    </submittedName>
</protein>
<sequence>MDQILVLFGQDPSISIVAGKYCIWLIFALFGYAVLQALVRYFQTQSLIFPMVISSTVVLVLHIPTCWALVFQLRLKENGAALAIGISYWLNVILLVVYMKYSQACKRTSIVFSTDALLHIKEFFCLAIPSALMVCYNMLAMHFNIPYGIGAAASTRVSNELGAGRPQAARGAVHAVVVIGITEAIVVCSAMFCFRHTLGYAFSDEKEVVDYVADIIPLLCLSVGVDSVLVILCGIVRGSGWQKIGACINLGAYYGVGTPVSVLLAFVLHLRGKGLWIGTLTGASVQAIILGFMTAFTNWEKQAFLARERIFYDAIQAYNGLV</sequence>
<proteinExistence type="predicted"/>
<name>A0ACB9PUB5_BAUVA</name>